<name>A0A9E1LYM7_9FIRM</name>
<evidence type="ECO:0000313" key="2">
    <source>
        <dbReference type="Proteomes" id="UP000811365"/>
    </source>
</evidence>
<comment type="caution">
    <text evidence="1">The sequence shown here is derived from an EMBL/GenBank/DDBJ whole genome shotgun (WGS) entry which is preliminary data.</text>
</comment>
<sequence>MKLKEYEQILRTGTPSDRARAIAAASDDKEVSDEEFHQLTALIKGAVRPRARKMTPDEAKLWAEVSRVNTRLKQEMVAASFTVRALPGDLQEDAINILSKTVSGMLGDLSRLMAETGEP</sequence>
<proteinExistence type="predicted"/>
<gene>
    <name evidence="1" type="ORF">KH315_09730</name>
</gene>
<organism evidence="1 2">
    <name type="scientific">Faecalibacterium prausnitzii</name>
    <dbReference type="NCBI Taxonomy" id="853"/>
    <lineage>
        <taxon>Bacteria</taxon>
        <taxon>Bacillati</taxon>
        <taxon>Bacillota</taxon>
        <taxon>Clostridia</taxon>
        <taxon>Eubacteriales</taxon>
        <taxon>Oscillospiraceae</taxon>
        <taxon>Faecalibacterium</taxon>
    </lineage>
</organism>
<evidence type="ECO:0000313" key="1">
    <source>
        <dbReference type="EMBL" id="MBS6622423.1"/>
    </source>
</evidence>
<dbReference type="AlphaFoldDB" id="A0A9E1LYM7"/>
<dbReference type="EMBL" id="JAGZYH010000035">
    <property type="protein sequence ID" value="MBS6622423.1"/>
    <property type="molecule type" value="Genomic_DNA"/>
</dbReference>
<dbReference type="Proteomes" id="UP000811365">
    <property type="component" value="Unassembled WGS sequence"/>
</dbReference>
<accession>A0A9E1LYM7</accession>
<reference evidence="1" key="1">
    <citation type="submission" date="2021-02" db="EMBL/GenBank/DDBJ databases">
        <title>Infant gut strain persistence is associated with maternal origin, phylogeny, and functional potential including surface adhesion and iron acquisition.</title>
        <authorList>
            <person name="Lou Y.C."/>
        </authorList>
    </citation>
    <scope>NUCLEOTIDE SEQUENCE</scope>
    <source>
        <strain evidence="1">L2_039_000G1_dasL2_039_000G1_maxbin2.maxbin.077</strain>
    </source>
</reference>
<protein>
    <submittedName>
        <fullName evidence="1">Uncharacterized protein</fullName>
    </submittedName>
</protein>